<dbReference type="Proteomes" id="UP001139028">
    <property type="component" value="Unassembled WGS sequence"/>
</dbReference>
<sequence>MQLHKRLTVNGEVVPLIDDDVRLDLFSPGRAAFKVRSASNLKGLVQLDLGYNPNQLQRFFIGYVVNCTAIDSDQKKLLCRELTASLAQVVPLAERYVTLAGVLGVVSAMTGLQFVTGTGSYTDNKAPAFYSAGTGYWVMDHLRKAFGIPQYTWQQQGDGKVFVGSWSNSYWAGRFLELPMGFTTNFGIANRARVACIPRLRPGVFLNGSYITKVELAGNFMNLAWSADPWNNK</sequence>
<evidence type="ECO:0000313" key="2">
    <source>
        <dbReference type="Proteomes" id="UP001139028"/>
    </source>
</evidence>
<dbReference type="RefSeq" id="WP_252471813.1">
    <property type="nucleotide sequence ID" value="NZ_JALBWM010000117.1"/>
</dbReference>
<organism evidence="1 2">
    <name type="scientific">Microbulbifer okhotskensis</name>
    <dbReference type="NCBI Taxonomy" id="2926617"/>
    <lineage>
        <taxon>Bacteria</taxon>
        <taxon>Pseudomonadati</taxon>
        <taxon>Pseudomonadota</taxon>
        <taxon>Gammaproteobacteria</taxon>
        <taxon>Cellvibrionales</taxon>
        <taxon>Microbulbiferaceae</taxon>
        <taxon>Microbulbifer</taxon>
    </lineage>
</organism>
<evidence type="ECO:0000313" key="1">
    <source>
        <dbReference type="EMBL" id="MCO1336259.1"/>
    </source>
</evidence>
<dbReference type="AlphaFoldDB" id="A0A9X2EPW2"/>
<accession>A0A9X2EPW2</accession>
<dbReference type="EMBL" id="JALBWM010000117">
    <property type="protein sequence ID" value="MCO1336259.1"/>
    <property type="molecule type" value="Genomic_DNA"/>
</dbReference>
<gene>
    <name evidence="1" type="ORF">MO867_18160</name>
</gene>
<proteinExistence type="predicted"/>
<keyword evidence="2" id="KW-1185">Reference proteome</keyword>
<protein>
    <submittedName>
        <fullName evidence="1">Uncharacterized protein</fullName>
    </submittedName>
</protein>
<name>A0A9X2EPW2_9GAMM</name>
<comment type="caution">
    <text evidence="1">The sequence shown here is derived from an EMBL/GenBank/DDBJ whole genome shotgun (WGS) entry which is preliminary data.</text>
</comment>
<reference evidence="1" key="1">
    <citation type="journal article" date="2022" name="Arch. Microbiol.">
        <title>Microbulbifer okhotskensis sp. nov., isolated from a deep bottom sediment of the Okhotsk Sea.</title>
        <authorList>
            <person name="Romanenko L."/>
            <person name="Kurilenko V."/>
            <person name="Otstavnykh N."/>
            <person name="Velansky P."/>
            <person name="Isaeva M."/>
            <person name="Mikhailov V."/>
        </authorList>
    </citation>
    <scope>NUCLEOTIDE SEQUENCE</scope>
    <source>
        <strain evidence="1">OS29</strain>
    </source>
</reference>